<protein>
    <submittedName>
        <fullName evidence="1">Uncharacterized protein</fullName>
    </submittedName>
</protein>
<reference evidence="1 2" key="1">
    <citation type="submission" date="2018-05" db="EMBL/GenBank/DDBJ databases">
        <title>Draft genome sequences of Dehalococcoides mccartyi strains RC and KS.</title>
        <authorList>
            <person name="Higgins S.A."/>
            <person name="Padilla-Crespo E."/>
            <person name="Loeffler F.E."/>
        </authorList>
    </citation>
    <scope>NUCLEOTIDE SEQUENCE [LARGE SCALE GENOMIC DNA]</scope>
    <source>
        <strain evidence="1 2">RC</strain>
    </source>
</reference>
<organism evidence="1 2">
    <name type="scientific">Dehalococcoides mccartyi</name>
    <dbReference type="NCBI Taxonomy" id="61435"/>
    <lineage>
        <taxon>Bacteria</taxon>
        <taxon>Bacillati</taxon>
        <taxon>Chloroflexota</taxon>
        <taxon>Dehalococcoidia</taxon>
        <taxon>Dehalococcoidales</taxon>
        <taxon>Dehalococcoidaceae</taxon>
        <taxon>Dehalococcoides</taxon>
    </lineage>
</organism>
<name>A0A328ER77_9CHLR</name>
<evidence type="ECO:0000313" key="1">
    <source>
        <dbReference type="EMBL" id="RAL69879.1"/>
    </source>
</evidence>
<dbReference type="EMBL" id="QGLC01000001">
    <property type="protein sequence ID" value="RAL69879.1"/>
    <property type="molecule type" value="Genomic_DNA"/>
</dbReference>
<comment type="caution">
    <text evidence="1">The sequence shown here is derived from an EMBL/GenBank/DDBJ whole genome shotgun (WGS) entry which is preliminary data.</text>
</comment>
<gene>
    <name evidence="1" type="ORF">C1G87_0014</name>
</gene>
<dbReference type="Proteomes" id="UP000249146">
    <property type="component" value="Unassembled WGS sequence"/>
</dbReference>
<dbReference type="AlphaFoldDB" id="A0A328ER77"/>
<sequence length="43" mass="4789">MPCLLLPVLASNFLAYLYCTTPCISESIIYENALLINPCLKLL</sequence>
<evidence type="ECO:0000313" key="2">
    <source>
        <dbReference type="Proteomes" id="UP000249146"/>
    </source>
</evidence>
<proteinExistence type="predicted"/>
<accession>A0A328ER77</accession>